<dbReference type="Pfam" id="PF16483">
    <property type="entry name" value="Glyco_hydro_64"/>
    <property type="match status" value="1"/>
</dbReference>
<dbReference type="STRING" id="354355.SAMN05660816_04486"/>
<comment type="caution">
    <text evidence="2">The sequence shown here is derived from an EMBL/GenBank/DDBJ whole genome shotgun (WGS) entry which is preliminary data.</text>
</comment>
<gene>
    <name evidence="2" type="ORF">A4H97_23575</name>
</gene>
<dbReference type="PANTHER" id="PTHR38165">
    <property type="match status" value="1"/>
</dbReference>
<dbReference type="PROSITE" id="PS51257">
    <property type="entry name" value="PROKAR_LIPOPROTEIN"/>
    <property type="match status" value="1"/>
</dbReference>
<sequence>MKTKAILYVLLPIIILASCKKDNGKAPDPLGPINYDDYAKGGVHLEIVNSNPTDYKDDQLYVGVMGKTTGANGQNAYIDLKTGKTVLLNNLSALPQVVNPNNPTDGGKFIVIGTKMSDMPVDPATGRHSIPIPFIQSGRILFSIGKPLYYYVNPGGTSLAAPTKSTNAKDQNYGTVFDFMEFTYYDNGGSARVFVNTSRVDAYALSVGFELNALQGSNGTVQRTGELMSHKNTIQAFKDFSKPTDYNQCIRPFFQDIVNPGAMEDESGNKIFTQTASYQHFQTYIDSIWTNYKSKDLVMILGKGNVGKTDQNLVIRGRVDNNNIFNFTQTQTVNGKTVVKGGTLPIKPTTSDVLGGNAGTGAFNNSSLDGQAGHELDNSLRVTFVAALNRHSLFTDAAVDQIQYPEDVSKFYKTAPYNYYSAFWHAPGVSYNRLQYAFSYDDVAEQSSTIVGDNPAYCTLYFGPVPNN</sequence>
<reference evidence="3" key="1">
    <citation type="submission" date="2016-04" db="EMBL/GenBank/DDBJ databases">
        <authorList>
            <person name="Chen L."/>
            <person name="Zhuang W."/>
            <person name="Wang G."/>
        </authorList>
    </citation>
    <scope>NUCLEOTIDE SEQUENCE [LARGE SCALE GENOMIC DNA]</scope>
    <source>
        <strain evidence="3">17621</strain>
    </source>
</reference>
<dbReference type="InterPro" id="IPR037176">
    <property type="entry name" value="Osmotin/thaumatin-like_sf"/>
</dbReference>
<dbReference type="InterPro" id="IPR037398">
    <property type="entry name" value="Glyco_hydro_64_fam"/>
</dbReference>
<dbReference type="AlphaFoldDB" id="A0A1V9F4W3"/>
<dbReference type="PROSITE" id="PS52006">
    <property type="entry name" value="GH64"/>
    <property type="match status" value="1"/>
</dbReference>
<protein>
    <recommendedName>
        <fullName evidence="1">GH64 domain-containing protein</fullName>
    </recommendedName>
</protein>
<dbReference type="InterPro" id="IPR032477">
    <property type="entry name" value="Glyco_hydro_64"/>
</dbReference>
<dbReference type="Gene3D" id="2.60.110.10">
    <property type="entry name" value="Thaumatin"/>
    <property type="match status" value="1"/>
</dbReference>
<feature type="domain" description="GH64" evidence="1">
    <location>
        <begin position="40"/>
        <end position="464"/>
    </location>
</feature>
<proteinExistence type="predicted"/>
<organism evidence="2 3">
    <name type="scientific">Niastella yeongjuensis</name>
    <dbReference type="NCBI Taxonomy" id="354355"/>
    <lineage>
        <taxon>Bacteria</taxon>
        <taxon>Pseudomonadati</taxon>
        <taxon>Bacteroidota</taxon>
        <taxon>Chitinophagia</taxon>
        <taxon>Chitinophagales</taxon>
        <taxon>Chitinophagaceae</taxon>
        <taxon>Niastella</taxon>
    </lineage>
</organism>
<name>A0A1V9F4W3_9BACT</name>
<keyword evidence="3" id="KW-1185">Reference proteome</keyword>
<dbReference type="Gene3D" id="3.30.920.50">
    <property type="entry name" value="Beta-1,3-glucanase, C-terminal domain"/>
    <property type="match status" value="1"/>
</dbReference>
<dbReference type="EMBL" id="LVXG01000006">
    <property type="protein sequence ID" value="OQP53430.1"/>
    <property type="molecule type" value="Genomic_DNA"/>
</dbReference>
<dbReference type="InterPro" id="IPR042517">
    <property type="entry name" value="Glyco_hydro_64_N_2"/>
</dbReference>
<dbReference type="PANTHER" id="PTHR38165:SF1">
    <property type="entry name" value="GLUCANASE B"/>
    <property type="match status" value="1"/>
</dbReference>
<dbReference type="Proteomes" id="UP000192610">
    <property type="component" value="Unassembled WGS sequence"/>
</dbReference>
<dbReference type="OrthoDB" id="5513218at2"/>
<evidence type="ECO:0000313" key="3">
    <source>
        <dbReference type="Proteomes" id="UP000192610"/>
    </source>
</evidence>
<evidence type="ECO:0000313" key="2">
    <source>
        <dbReference type="EMBL" id="OQP53430.1"/>
    </source>
</evidence>
<dbReference type="RefSeq" id="WP_081197774.1">
    <property type="nucleotide sequence ID" value="NZ_FOCZ01000008.1"/>
</dbReference>
<accession>A0A1V9F4W3</accession>
<evidence type="ECO:0000259" key="1">
    <source>
        <dbReference type="PROSITE" id="PS52006"/>
    </source>
</evidence>